<evidence type="ECO:0000313" key="5">
    <source>
        <dbReference type="Proteomes" id="UP000194857"/>
    </source>
</evidence>
<dbReference type="GO" id="GO:0016020">
    <property type="term" value="C:membrane"/>
    <property type="evidence" value="ECO:0007669"/>
    <property type="project" value="InterPro"/>
</dbReference>
<dbReference type="AlphaFoldDB" id="A0A0F7QUJ0"/>
<dbReference type="EMBL" id="NFFZ01000001">
    <property type="protein sequence ID" value="OTI66083.1"/>
    <property type="molecule type" value="Genomic_DNA"/>
</dbReference>
<dbReference type="Gene3D" id="2.40.160.10">
    <property type="entry name" value="Porin"/>
    <property type="match status" value="1"/>
</dbReference>
<protein>
    <submittedName>
        <fullName evidence="4">Vanillate porin</fullName>
    </submittedName>
</protein>
<dbReference type="Proteomes" id="UP000194857">
    <property type="component" value="Unassembled WGS sequence"/>
</dbReference>
<dbReference type="PANTHER" id="PTHR34596:SF2">
    <property type="entry name" value="CHITOPORIN"/>
    <property type="match status" value="1"/>
</dbReference>
<keyword evidence="2" id="KW-0813">Transport</keyword>
<dbReference type="GO" id="GO:0015288">
    <property type="term" value="F:porin activity"/>
    <property type="evidence" value="ECO:0007669"/>
    <property type="project" value="TreeGrafter"/>
</dbReference>
<dbReference type="SMR" id="A0A0F7QUJ0"/>
<comment type="caution">
    <text evidence="4">The sequence shown here is derived from an EMBL/GenBank/DDBJ whole genome shotgun (WGS) entry which is preliminary data.</text>
</comment>
<comment type="similarity">
    <text evidence="1">Belongs to the outer membrane porin (Opr) (TC 1.B.25) family.</text>
</comment>
<proteinExistence type="inferred from homology"/>
<evidence type="ECO:0000313" key="4">
    <source>
        <dbReference type="EMBL" id="OTI66083.1"/>
    </source>
</evidence>
<reference evidence="4 5" key="1">
    <citation type="submission" date="2017-05" db="EMBL/GenBank/DDBJ databases">
        <authorList>
            <person name="Song R."/>
            <person name="Chenine A.L."/>
            <person name="Ruprecht R.M."/>
        </authorList>
    </citation>
    <scope>NUCLEOTIDE SEQUENCE [LARGE SCALE GENOMIC DNA]</scope>
    <source>
        <strain evidence="4 5">S567_C10_BS</strain>
    </source>
</reference>
<dbReference type="InterPro" id="IPR023614">
    <property type="entry name" value="Porin_dom_sf"/>
</dbReference>
<dbReference type="RefSeq" id="WP_003121137.1">
    <property type="nucleotide sequence ID" value="NZ_AP014839.1"/>
</dbReference>
<sequence length="417" mass="45778">MKIRRKTAVPRNAGAVLPMLACLAAQAAEGGFLEDAKTDLVLRNYYFNRDFRDHDAGKSLVDEWAQGFILKFSSGYTPGTVGVGLDAIGLFGVKLNSGRGTSNSELLPLHDDGRAADNYGRVGVAAKLRVSASELKIGEMLPDIPLLRYDDGRLLPQTFRGFAVVSRELPGLALQAGRFDAVSLRNSADMQDLSAWSAPTQKSDGFNYAGAEYRFNRERTQLGLWHGQLEDVYRQSYANLLHKQRVGDWTLGANLGLFVDRDDGAARAGEIDSHTVYGLFSAGIGLHTFYLGLQKVGGDSGWQSVYGSSGRSMGNDMFNGNFTNADERSWQVRYDYDFVGLGWPGLIGMVRYGHGSNATTKAGSGGKEWERDVELGYTVQSGPLARLNVRLNHASNRRSFNSDFDQTRLVVSYPLSW</sequence>
<evidence type="ECO:0000256" key="2">
    <source>
        <dbReference type="ARBA" id="ARBA00022448"/>
    </source>
</evidence>
<evidence type="ECO:0000256" key="3">
    <source>
        <dbReference type="ARBA" id="ARBA00022729"/>
    </source>
</evidence>
<evidence type="ECO:0000256" key="1">
    <source>
        <dbReference type="ARBA" id="ARBA00009075"/>
    </source>
</evidence>
<name>A0A0F7QUJ0_PSEAI</name>
<dbReference type="PANTHER" id="PTHR34596">
    <property type="entry name" value="CHITOPORIN"/>
    <property type="match status" value="1"/>
</dbReference>
<keyword evidence="3" id="KW-0732">Signal</keyword>
<gene>
    <name evidence="4" type="ORF">CAZ10_02015</name>
</gene>
<dbReference type="FunFam" id="2.40.160.10:FF:000008">
    <property type="entry name" value="OprD family porin"/>
    <property type="match status" value="1"/>
</dbReference>
<dbReference type="Pfam" id="PF03573">
    <property type="entry name" value="OprD"/>
    <property type="match status" value="1"/>
</dbReference>
<dbReference type="InterPro" id="IPR005318">
    <property type="entry name" value="OM_porin_bac"/>
</dbReference>
<accession>A0A0F7QUJ0</accession>
<organism evidence="4 5">
    <name type="scientific">Pseudomonas aeruginosa</name>
    <dbReference type="NCBI Taxonomy" id="287"/>
    <lineage>
        <taxon>Bacteria</taxon>
        <taxon>Pseudomonadati</taxon>
        <taxon>Pseudomonadota</taxon>
        <taxon>Gammaproteobacteria</taxon>
        <taxon>Pseudomonadales</taxon>
        <taxon>Pseudomonadaceae</taxon>
        <taxon>Pseudomonas</taxon>
    </lineage>
</organism>